<reference evidence="1" key="1">
    <citation type="submission" date="2020-07" db="EMBL/GenBank/DDBJ databases">
        <title>Multicomponent nature underlies the extraordinary mechanical properties of spider dragline silk.</title>
        <authorList>
            <person name="Kono N."/>
            <person name="Nakamura H."/>
            <person name="Mori M."/>
            <person name="Yoshida Y."/>
            <person name="Ohtoshi R."/>
            <person name="Malay A.D."/>
            <person name="Moran D.A.P."/>
            <person name="Tomita M."/>
            <person name="Numata K."/>
            <person name="Arakawa K."/>
        </authorList>
    </citation>
    <scope>NUCLEOTIDE SEQUENCE</scope>
</reference>
<accession>A0A8X6HSW1</accession>
<comment type="caution">
    <text evidence="1">The sequence shown here is derived from an EMBL/GenBank/DDBJ whole genome shotgun (WGS) entry which is preliminary data.</text>
</comment>
<organism evidence="1 2">
    <name type="scientific">Trichonephila clavata</name>
    <name type="common">Joro spider</name>
    <name type="synonym">Nephila clavata</name>
    <dbReference type="NCBI Taxonomy" id="2740835"/>
    <lineage>
        <taxon>Eukaryota</taxon>
        <taxon>Metazoa</taxon>
        <taxon>Ecdysozoa</taxon>
        <taxon>Arthropoda</taxon>
        <taxon>Chelicerata</taxon>
        <taxon>Arachnida</taxon>
        <taxon>Araneae</taxon>
        <taxon>Araneomorphae</taxon>
        <taxon>Entelegynae</taxon>
        <taxon>Araneoidea</taxon>
        <taxon>Nephilidae</taxon>
        <taxon>Trichonephila</taxon>
    </lineage>
</organism>
<dbReference type="Proteomes" id="UP000887116">
    <property type="component" value="Unassembled WGS sequence"/>
</dbReference>
<protein>
    <submittedName>
        <fullName evidence="1">Uncharacterized protein</fullName>
    </submittedName>
</protein>
<keyword evidence="2" id="KW-1185">Reference proteome</keyword>
<gene>
    <name evidence="1" type="ORF">TNCT_42091</name>
</gene>
<dbReference type="EMBL" id="BMAO01016487">
    <property type="protein sequence ID" value="GFR08974.1"/>
    <property type="molecule type" value="Genomic_DNA"/>
</dbReference>
<evidence type="ECO:0000313" key="2">
    <source>
        <dbReference type="Proteomes" id="UP000887116"/>
    </source>
</evidence>
<name>A0A8X6HSW1_TRICU</name>
<evidence type="ECO:0000313" key="1">
    <source>
        <dbReference type="EMBL" id="GFR08974.1"/>
    </source>
</evidence>
<dbReference type="AlphaFoldDB" id="A0A8X6HSW1"/>
<sequence>MAKGMKMYFIPCSGILRLVKRSKETESLEDQPRDGRPFLVEGRIMAEGATMPAAMIGSKCALELNVWALDKILP</sequence>
<proteinExistence type="predicted"/>